<reference evidence="2" key="1">
    <citation type="submission" date="2018-11" db="EMBL/GenBank/DDBJ databases">
        <authorList>
            <consortium name="Pathogen Informatics"/>
        </authorList>
    </citation>
    <scope>NUCLEOTIDE SEQUENCE</scope>
</reference>
<evidence type="ECO:0000256" key="1">
    <source>
        <dbReference type="SAM" id="MobiDB-lite"/>
    </source>
</evidence>
<dbReference type="EMBL" id="CAAALY010278750">
    <property type="protein sequence ID" value="VEL43090.1"/>
    <property type="molecule type" value="Genomic_DNA"/>
</dbReference>
<keyword evidence="3" id="KW-1185">Reference proteome</keyword>
<sequence length="165" mass="18411">MAAALARYPDWPGSPVHFGPRASFEDHDFPDAAEATTFSLNEHDFDELVTPSVSPGLSYASMESVLQVASLGRTRSQTGQSDSLSSRRQTLRTPTGILTPRALLDHLNLIGKILRLEVTVGKRKWRFRDLCKKADLPIELNGHYLQVGQCHKLLCNYHCHSLKLT</sequence>
<protein>
    <submittedName>
        <fullName evidence="2">Uncharacterized protein</fullName>
    </submittedName>
</protein>
<feature type="compositionally biased region" description="Polar residues" evidence="1">
    <location>
        <begin position="73"/>
        <end position="91"/>
    </location>
</feature>
<comment type="caution">
    <text evidence="2">The sequence shown here is derived from an EMBL/GenBank/DDBJ whole genome shotgun (WGS) entry which is preliminary data.</text>
</comment>
<dbReference type="OrthoDB" id="5873834at2759"/>
<evidence type="ECO:0000313" key="2">
    <source>
        <dbReference type="EMBL" id="VEL43090.1"/>
    </source>
</evidence>
<dbReference type="AlphaFoldDB" id="A0A3S5BWB2"/>
<organism evidence="2 3">
    <name type="scientific">Protopolystoma xenopodis</name>
    <dbReference type="NCBI Taxonomy" id="117903"/>
    <lineage>
        <taxon>Eukaryota</taxon>
        <taxon>Metazoa</taxon>
        <taxon>Spiralia</taxon>
        <taxon>Lophotrochozoa</taxon>
        <taxon>Platyhelminthes</taxon>
        <taxon>Monogenea</taxon>
        <taxon>Polyopisthocotylea</taxon>
        <taxon>Polystomatidea</taxon>
        <taxon>Polystomatidae</taxon>
        <taxon>Protopolystoma</taxon>
    </lineage>
</organism>
<proteinExistence type="predicted"/>
<name>A0A3S5BWB2_9PLAT</name>
<dbReference type="Proteomes" id="UP000784294">
    <property type="component" value="Unassembled WGS sequence"/>
</dbReference>
<evidence type="ECO:0000313" key="3">
    <source>
        <dbReference type="Proteomes" id="UP000784294"/>
    </source>
</evidence>
<accession>A0A3S5BWB2</accession>
<gene>
    <name evidence="2" type="ORF">PXEA_LOCUS36530</name>
</gene>
<feature type="region of interest" description="Disordered" evidence="1">
    <location>
        <begin position="71"/>
        <end position="91"/>
    </location>
</feature>